<dbReference type="PANTHER" id="PTHR47432">
    <property type="entry name" value="CELL WALL ASSEMBLY REGULATOR SMI1"/>
    <property type="match status" value="1"/>
</dbReference>
<sequence length="377" mass="40547">MIISRRLWLAVAAALAAAAIVVVVRSRRRPVPVPQEAPAPAVWPAAPILGTPTADDLARYAPRPSVFDRPAFARLAGGGAPRRPFSPVVRRRLYRWGAAGLVLVLLAAGTQALESAVFSGGLAGDSSASIGPCDESQVACAVFDVEPGLEVSAYNLPNPYDPAQEPAEPAPHDADCRPRPTGEATMRRPGAKTTRAVNRQWRRIETWLKANAPAGHRELGGPARPAAIAAAEQEMGLRFPDDLKASLLRHDGSVRTSWGFGPLGYGNLSVKGIRETWLMLCDIDDEDGEDPRSEWWDGRMIPFGSNGMGDHLVIDSVRRDVGQTDHEGSMSFTPGETRIRSYHALLKATADALENGGPIGRWKPKAENGDVIWDLVG</sequence>
<dbReference type="EMBL" id="FNVT01000010">
    <property type="protein sequence ID" value="SEG96578.1"/>
    <property type="molecule type" value="Genomic_DNA"/>
</dbReference>
<dbReference type="InterPro" id="IPR018958">
    <property type="entry name" value="Knr4/Smi1-like_dom"/>
</dbReference>
<feature type="region of interest" description="Disordered" evidence="1">
    <location>
        <begin position="158"/>
        <end position="195"/>
    </location>
</feature>
<dbReference type="InterPro" id="IPR006311">
    <property type="entry name" value="TAT_signal"/>
</dbReference>
<feature type="compositionally biased region" description="Basic and acidic residues" evidence="1">
    <location>
        <begin position="170"/>
        <end position="180"/>
    </location>
</feature>
<dbReference type="Gene3D" id="3.40.1580.10">
    <property type="entry name" value="SMI1/KNR4-like"/>
    <property type="match status" value="1"/>
</dbReference>
<dbReference type="Pfam" id="PF09346">
    <property type="entry name" value="SMI1_KNR4"/>
    <property type="match status" value="1"/>
</dbReference>
<name>A0A1H6EFK3_9ACTN</name>
<dbReference type="PROSITE" id="PS51318">
    <property type="entry name" value="TAT"/>
    <property type="match status" value="1"/>
</dbReference>
<dbReference type="Proteomes" id="UP000236732">
    <property type="component" value="Unassembled WGS sequence"/>
</dbReference>
<reference evidence="3 4" key="1">
    <citation type="submission" date="2016-10" db="EMBL/GenBank/DDBJ databases">
        <authorList>
            <person name="de Groot N.N."/>
        </authorList>
    </citation>
    <scope>NUCLEOTIDE SEQUENCE [LARGE SCALE GENOMIC DNA]</scope>
    <source>
        <strain evidence="3 4">CGMCC 4.7037</strain>
    </source>
</reference>
<evidence type="ECO:0000259" key="2">
    <source>
        <dbReference type="SMART" id="SM00860"/>
    </source>
</evidence>
<dbReference type="RefSeq" id="WP_235030524.1">
    <property type="nucleotide sequence ID" value="NZ_FNVT01000010.1"/>
</dbReference>
<evidence type="ECO:0000256" key="1">
    <source>
        <dbReference type="SAM" id="MobiDB-lite"/>
    </source>
</evidence>
<feature type="domain" description="Knr4/Smi1-like" evidence="2">
    <location>
        <begin position="222"/>
        <end position="355"/>
    </location>
</feature>
<organism evidence="3 4">
    <name type="scientific">Nonomuraea solani</name>
    <dbReference type="NCBI Taxonomy" id="1144553"/>
    <lineage>
        <taxon>Bacteria</taxon>
        <taxon>Bacillati</taxon>
        <taxon>Actinomycetota</taxon>
        <taxon>Actinomycetes</taxon>
        <taxon>Streptosporangiales</taxon>
        <taxon>Streptosporangiaceae</taxon>
        <taxon>Nonomuraea</taxon>
    </lineage>
</organism>
<dbReference type="InterPro" id="IPR051873">
    <property type="entry name" value="KNR4/SMI1_regulator"/>
</dbReference>
<dbReference type="SMART" id="SM00860">
    <property type="entry name" value="SMI1_KNR4"/>
    <property type="match status" value="1"/>
</dbReference>
<accession>A0A1H6EFK3</accession>
<evidence type="ECO:0000313" key="4">
    <source>
        <dbReference type="Proteomes" id="UP000236732"/>
    </source>
</evidence>
<evidence type="ECO:0000313" key="3">
    <source>
        <dbReference type="EMBL" id="SEG96578.1"/>
    </source>
</evidence>
<keyword evidence="4" id="KW-1185">Reference proteome</keyword>
<protein>
    <submittedName>
        <fullName evidence="3">SMI1 / KNR4 family (SUKH-1)</fullName>
    </submittedName>
</protein>
<proteinExistence type="predicted"/>
<dbReference type="AlphaFoldDB" id="A0A1H6EFK3"/>
<dbReference type="PANTHER" id="PTHR47432:SF1">
    <property type="entry name" value="CELL WALL ASSEMBLY REGULATOR SMI1"/>
    <property type="match status" value="1"/>
</dbReference>
<dbReference type="SUPFAM" id="SSF160631">
    <property type="entry name" value="SMI1/KNR4-like"/>
    <property type="match status" value="1"/>
</dbReference>
<gene>
    <name evidence="3" type="ORF">SAMN05444920_1107</name>
</gene>
<dbReference type="InterPro" id="IPR037883">
    <property type="entry name" value="Knr4/Smi1-like_sf"/>
</dbReference>